<evidence type="ECO:0000313" key="2">
    <source>
        <dbReference type="Proteomes" id="UP001175211"/>
    </source>
</evidence>
<dbReference type="InterPro" id="IPR029058">
    <property type="entry name" value="AB_hydrolase_fold"/>
</dbReference>
<name>A0AA39J6M1_ARMTA</name>
<dbReference type="RefSeq" id="XP_060322473.1">
    <property type="nucleotide sequence ID" value="XM_060474887.1"/>
</dbReference>
<dbReference type="Gene3D" id="3.40.50.1820">
    <property type="entry name" value="alpha/beta hydrolase"/>
    <property type="match status" value="1"/>
</dbReference>
<dbReference type="EMBL" id="JAUEPS010000117">
    <property type="protein sequence ID" value="KAK0437107.1"/>
    <property type="molecule type" value="Genomic_DNA"/>
</dbReference>
<accession>A0AA39J6M1</accession>
<dbReference type="Proteomes" id="UP001175211">
    <property type="component" value="Unassembled WGS sequence"/>
</dbReference>
<dbReference type="AlphaFoldDB" id="A0AA39J6M1"/>
<protein>
    <submittedName>
        <fullName evidence="1">Uncharacterized protein</fullName>
    </submittedName>
</protein>
<evidence type="ECO:0000313" key="1">
    <source>
        <dbReference type="EMBL" id="KAK0437107.1"/>
    </source>
</evidence>
<comment type="caution">
    <text evidence="1">The sequence shown here is derived from an EMBL/GenBank/DDBJ whole genome shotgun (WGS) entry which is preliminary data.</text>
</comment>
<dbReference type="GeneID" id="85358435"/>
<proteinExistence type="predicted"/>
<sequence>MHKRYCSRTLNYAWGLKDNGNGDTGCQAQTQGRTHLERGQNSLLCWKIWLVSRISLPSIGYLAWATMLEV</sequence>
<keyword evidence="2" id="KW-1185">Reference proteome</keyword>
<gene>
    <name evidence="1" type="ORF">EV420DRAFT_1589131</name>
</gene>
<organism evidence="1 2">
    <name type="scientific">Armillaria tabescens</name>
    <name type="common">Ringless honey mushroom</name>
    <name type="synonym">Agaricus tabescens</name>
    <dbReference type="NCBI Taxonomy" id="1929756"/>
    <lineage>
        <taxon>Eukaryota</taxon>
        <taxon>Fungi</taxon>
        <taxon>Dikarya</taxon>
        <taxon>Basidiomycota</taxon>
        <taxon>Agaricomycotina</taxon>
        <taxon>Agaricomycetes</taxon>
        <taxon>Agaricomycetidae</taxon>
        <taxon>Agaricales</taxon>
        <taxon>Marasmiineae</taxon>
        <taxon>Physalacriaceae</taxon>
        <taxon>Desarmillaria</taxon>
    </lineage>
</organism>
<reference evidence="1" key="1">
    <citation type="submission" date="2023-06" db="EMBL/GenBank/DDBJ databases">
        <authorList>
            <consortium name="Lawrence Berkeley National Laboratory"/>
            <person name="Ahrendt S."/>
            <person name="Sahu N."/>
            <person name="Indic B."/>
            <person name="Wong-Bajracharya J."/>
            <person name="Merenyi Z."/>
            <person name="Ke H.-M."/>
            <person name="Monk M."/>
            <person name="Kocsube S."/>
            <person name="Drula E."/>
            <person name="Lipzen A."/>
            <person name="Balint B."/>
            <person name="Henrissat B."/>
            <person name="Andreopoulos B."/>
            <person name="Martin F.M."/>
            <person name="Harder C.B."/>
            <person name="Rigling D."/>
            <person name="Ford K.L."/>
            <person name="Foster G.D."/>
            <person name="Pangilinan J."/>
            <person name="Papanicolaou A."/>
            <person name="Barry K."/>
            <person name="LaButti K."/>
            <person name="Viragh M."/>
            <person name="Koriabine M."/>
            <person name="Yan M."/>
            <person name="Riley R."/>
            <person name="Champramary S."/>
            <person name="Plett K.L."/>
            <person name="Tsai I.J."/>
            <person name="Slot J."/>
            <person name="Sipos G."/>
            <person name="Plett J."/>
            <person name="Nagy L.G."/>
            <person name="Grigoriev I.V."/>
        </authorList>
    </citation>
    <scope>NUCLEOTIDE SEQUENCE</scope>
    <source>
        <strain evidence="1">CCBAS 213</strain>
    </source>
</reference>